<protein>
    <submittedName>
        <fullName evidence="1">Uncharacterized protein</fullName>
    </submittedName>
</protein>
<dbReference type="Pfam" id="PF21835">
    <property type="entry name" value="YIEGIA_cap"/>
    <property type="match status" value="1"/>
</dbReference>
<name>A0A927BTL4_9BACL</name>
<sequence>MARIEAVVTRHRNNAGGSVAVFYVETAEELQQTSFLLEKILDASAHDLKNGTMILVNHQAE</sequence>
<evidence type="ECO:0000313" key="2">
    <source>
        <dbReference type="Proteomes" id="UP000621560"/>
    </source>
</evidence>
<dbReference type="EMBL" id="JACXIZ010000014">
    <property type="protein sequence ID" value="MBD2845183.1"/>
    <property type="molecule type" value="Genomic_DNA"/>
</dbReference>
<accession>A0A927BTL4</accession>
<comment type="caution">
    <text evidence="1">The sequence shown here is derived from an EMBL/GenBank/DDBJ whole genome shotgun (WGS) entry which is preliminary data.</text>
</comment>
<keyword evidence="2" id="KW-1185">Reference proteome</keyword>
<dbReference type="InterPro" id="IPR054055">
    <property type="entry name" value="YpzH"/>
</dbReference>
<reference evidence="1" key="1">
    <citation type="submission" date="2020-09" db="EMBL/GenBank/DDBJ databases">
        <title>A novel bacterium of genus Paenibacillus, isolated from South China Sea.</title>
        <authorList>
            <person name="Huang H."/>
            <person name="Mo K."/>
            <person name="Hu Y."/>
        </authorList>
    </citation>
    <scope>NUCLEOTIDE SEQUENCE</scope>
    <source>
        <strain evidence="1">IB182496</strain>
    </source>
</reference>
<evidence type="ECO:0000313" key="1">
    <source>
        <dbReference type="EMBL" id="MBD2845183.1"/>
    </source>
</evidence>
<organism evidence="1 2">
    <name type="scientific">Paenibacillus sabuli</name>
    <dbReference type="NCBI Taxonomy" id="2772509"/>
    <lineage>
        <taxon>Bacteria</taxon>
        <taxon>Bacillati</taxon>
        <taxon>Bacillota</taxon>
        <taxon>Bacilli</taxon>
        <taxon>Bacillales</taxon>
        <taxon>Paenibacillaceae</taxon>
        <taxon>Paenibacillus</taxon>
    </lineage>
</organism>
<proteinExistence type="predicted"/>
<gene>
    <name evidence="1" type="ORF">IDH44_08265</name>
</gene>
<dbReference type="Proteomes" id="UP000621560">
    <property type="component" value="Unassembled WGS sequence"/>
</dbReference>
<dbReference type="RefSeq" id="WP_190916545.1">
    <property type="nucleotide sequence ID" value="NZ_JACXIZ010000014.1"/>
</dbReference>
<dbReference type="AlphaFoldDB" id="A0A927BTL4"/>